<evidence type="ECO:0000256" key="3">
    <source>
        <dbReference type="ARBA" id="ARBA00022692"/>
    </source>
</evidence>
<feature type="compositionally biased region" description="Low complexity" evidence="6">
    <location>
        <begin position="48"/>
        <end position="59"/>
    </location>
</feature>
<feature type="transmembrane region" description="Helical" evidence="7">
    <location>
        <begin position="473"/>
        <end position="493"/>
    </location>
</feature>
<dbReference type="Pfam" id="PF01184">
    <property type="entry name" value="Gpr1_Fun34_YaaH"/>
    <property type="match status" value="1"/>
</dbReference>
<evidence type="ECO:0000256" key="7">
    <source>
        <dbReference type="SAM" id="Phobius"/>
    </source>
</evidence>
<accession>A0A0G4GI83</accession>
<dbReference type="VEuPathDB" id="CryptoDB:Vbra_1811"/>
<feature type="region of interest" description="Disordered" evidence="6">
    <location>
        <begin position="44"/>
        <end position="73"/>
    </location>
</feature>
<gene>
    <name evidence="8" type="ORF">Vbra_1811</name>
</gene>
<evidence type="ECO:0000256" key="1">
    <source>
        <dbReference type="ARBA" id="ARBA00004141"/>
    </source>
</evidence>
<feature type="region of interest" description="Disordered" evidence="6">
    <location>
        <begin position="1"/>
        <end position="22"/>
    </location>
</feature>
<feature type="region of interest" description="Disordered" evidence="6">
    <location>
        <begin position="195"/>
        <end position="220"/>
    </location>
</feature>
<dbReference type="PANTHER" id="PTHR31123">
    <property type="entry name" value="ACCUMULATION OF DYADS PROTEIN 2-RELATED"/>
    <property type="match status" value="1"/>
</dbReference>
<evidence type="ECO:0000256" key="2">
    <source>
        <dbReference type="ARBA" id="ARBA00005587"/>
    </source>
</evidence>
<keyword evidence="4 7" id="KW-1133">Transmembrane helix</keyword>
<dbReference type="OrthoDB" id="3648309at2759"/>
<reference evidence="8 9" key="1">
    <citation type="submission" date="2014-11" db="EMBL/GenBank/DDBJ databases">
        <authorList>
            <person name="Zhu J."/>
            <person name="Qi W."/>
            <person name="Song R."/>
        </authorList>
    </citation>
    <scope>NUCLEOTIDE SEQUENCE [LARGE SCALE GENOMIC DNA]</scope>
</reference>
<sequence>MDLQYDIETPVGHNSESCRREPTQAFSFSDSYVHAARPNVYGNDRLFSNDGSESSDSSGIEMPGTAAPPFGRSNFLPPIRESRAFIEASAVRKQLASLARENRTDDEATRHMVIGDLFSPQPSMAVGHERSGRRTSAVEKLMRRGETHMSDTMAFPAVVGVLSRENTGPLSRMFTSVRRADSDGALEWGHALDDEGTAETTPEQKGSHWPAAPQESAFGTPHMQPAQVNVVQAAFGVPRNITSRRQSDASVLQMQMIKRSPEQQKTSPPTQNQQQGQQQKERKSKNKRKVPLELLLGSPATTSSHSVRRRKEGRRGSHATLMTGEDLQMVPVMLTPQQQPAPPAMTFGNPAAMGSLAFSLSVALNSSLSAGWIEVGKNARGMVASFTLCHSGMGQLLTGMWMFARGNGFGGVVQSSYGLRNISLGLYLILESQISETDASIATEGATALMVVNILWCVVTLGFFMASLGGPRVAQITLGTAALMFAFGAGSRFMVPLKYVSAMFGMCSSVSACYNAMGLLTMEAYPNLFLPGFTPWNCECCRRRRKRSTPGPASSVPLSDLGARSPRRKSPSGGGPDSGFPSPSDECGSPIVNKNDAALSPSSRKIAGVSSQGRQVVEEMRHRATLGSIGSPMSAGSARSIAYKAE</sequence>
<comment type="similarity">
    <text evidence="2">Belongs to the acetate uptake transporter (AceTr) (TC 2.A.96) family.</text>
</comment>
<dbReference type="AlphaFoldDB" id="A0A0G4GI83"/>
<evidence type="ECO:0000256" key="6">
    <source>
        <dbReference type="SAM" id="MobiDB-lite"/>
    </source>
</evidence>
<dbReference type="InterPro" id="IPR000791">
    <property type="entry name" value="Gpr1/Fun34/SatP-like"/>
</dbReference>
<evidence type="ECO:0000313" key="9">
    <source>
        <dbReference type="Proteomes" id="UP000041254"/>
    </source>
</evidence>
<evidence type="ECO:0000256" key="5">
    <source>
        <dbReference type="ARBA" id="ARBA00023136"/>
    </source>
</evidence>
<dbReference type="EMBL" id="CDMY01000669">
    <property type="protein sequence ID" value="CEM29296.1"/>
    <property type="molecule type" value="Genomic_DNA"/>
</dbReference>
<evidence type="ECO:0000256" key="4">
    <source>
        <dbReference type="ARBA" id="ARBA00022989"/>
    </source>
</evidence>
<feature type="region of interest" description="Disordered" evidence="6">
    <location>
        <begin position="545"/>
        <end position="646"/>
    </location>
</feature>
<dbReference type="STRING" id="1169540.A0A0G4GI83"/>
<dbReference type="InterPro" id="IPR051633">
    <property type="entry name" value="AceTr"/>
</dbReference>
<dbReference type="Proteomes" id="UP000041254">
    <property type="component" value="Unassembled WGS sequence"/>
</dbReference>
<name>A0A0G4GI83_VITBC</name>
<feature type="transmembrane region" description="Helical" evidence="7">
    <location>
        <begin position="445"/>
        <end position="466"/>
    </location>
</feature>
<dbReference type="GO" id="GO:0015123">
    <property type="term" value="F:acetate transmembrane transporter activity"/>
    <property type="evidence" value="ECO:0007669"/>
    <property type="project" value="TreeGrafter"/>
</dbReference>
<comment type="subcellular location">
    <subcellularLocation>
        <location evidence="1">Membrane</location>
        <topology evidence="1">Multi-pass membrane protein</topology>
    </subcellularLocation>
</comment>
<dbReference type="GO" id="GO:0005886">
    <property type="term" value="C:plasma membrane"/>
    <property type="evidence" value="ECO:0007669"/>
    <property type="project" value="TreeGrafter"/>
</dbReference>
<protein>
    <submittedName>
        <fullName evidence="8">Uncharacterized protein</fullName>
    </submittedName>
</protein>
<dbReference type="PANTHER" id="PTHR31123:SF1">
    <property type="entry name" value="ACCUMULATION OF DYADS PROTEIN 2-RELATED"/>
    <property type="match status" value="1"/>
</dbReference>
<keyword evidence="9" id="KW-1185">Reference proteome</keyword>
<feature type="compositionally biased region" description="Basic residues" evidence="6">
    <location>
        <begin position="306"/>
        <end position="317"/>
    </location>
</feature>
<keyword evidence="3 7" id="KW-0812">Transmembrane</keyword>
<dbReference type="InParanoid" id="A0A0G4GI83"/>
<feature type="region of interest" description="Disordered" evidence="6">
    <location>
        <begin position="258"/>
        <end position="322"/>
    </location>
</feature>
<evidence type="ECO:0000313" key="8">
    <source>
        <dbReference type="EMBL" id="CEM29296.1"/>
    </source>
</evidence>
<organism evidence="8 9">
    <name type="scientific">Vitrella brassicaformis (strain CCMP3155)</name>
    <dbReference type="NCBI Taxonomy" id="1169540"/>
    <lineage>
        <taxon>Eukaryota</taxon>
        <taxon>Sar</taxon>
        <taxon>Alveolata</taxon>
        <taxon>Colpodellida</taxon>
        <taxon>Vitrellaceae</taxon>
        <taxon>Vitrella</taxon>
    </lineage>
</organism>
<keyword evidence="5 7" id="KW-0472">Membrane</keyword>
<proteinExistence type="inferred from homology"/>